<name>A0A239J3K3_9SPHN</name>
<dbReference type="AlphaFoldDB" id="A0A239J3K3"/>
<keyword evidence="3" id="KW-1185">Reference proteome</keyword>
<gene>
    <name evidence="2" type="ORF">SAMN06295912_1301</name>
</gene>
<proteinExistence type="predicted"/>
<evidence type="ECO:0000313" key="2">
    <source>
        <dbReference type="EMBL" id="SNT00389.1"/>
    </source>
</evidence>
<dbReference type="PANTHER" id="PTHR30007:SF1">
    <property type="entry name" value="BLR1914 PROTEIN"/>
    <property type="match status" value="1"/>
</dbReference>
<evidence type="ECO:0000259" key="1">
    <source>
        <dbReference type="Pfam" id="PF13586"/>
    </source>
</evidence>
<feature type="domain" description="Transposase DDE" evidence="1">
    <location>
        <begin position="12"/>
        <end position="95"/>
    </location>
</feature>
<organism evidence="2 3">
    <name type="scientific">Edaphosphingomonas laterariae</name>
    <dbReference type="NCBI Taxonomy" id="861865"/>
    <lineage>
        <taxon>Bacteria</taxon>
        <taxon>Pseudomonadati</taxon>
        <taxon>Pseudomonadota</taxon>
        <taxon>Alphaproteobacteria</taxon>
        <taxon>Sphingomonadales</taxon>
        <taxon>Rhizorhabdaceae</taxon>
        <taxon>Edaphosphingomonas</taxon>
    </lineage>
</organism>
<dbReference type="PANTHER" id="PTHR30007">
    <property type="entry name" value="PHP DOMAIN PROTEIN"/>
    <property type="match status" value="1"/>
</dbReference>
<dbReference type="Proteomes" id="UP000198281">
    <property type="component" value="Unassembled WGS sequence"/>
</dbReference>
<evidence type="ECO:0000313" key="3">
    <source>
        <dbReference type="Proteomes" id="UP000198281"/>
    </source>
</evidence>
<reference evidence="3" key="1">
    <citation type="submission" date="2017-06" db="EMBL/GenBank/DDBJ databases">
        <authorList>
            <person name="Varghese N."/>
            <person name="Submissions S."/>
        </authorList>
    </citation>
    <scope>NUCLEOTIDE SEQUENCE [LARGE SCALE GENOMIC DNA]</scope>
    <source>
        <strain evidence="3">LNB2</strain>
    </source>
</reference>
<sequence>MALPVATPKALLADKGYDGDGVRQSLLMRGILPIIPPKSNRREPIACDFRRYRDRNRIERMFGFLKHQRRIATRYDKTALSFASFLNLAAVRRWLPDFVNAT</sequence>
<dbReference type="Pfam" id="PF13586">
    <property type="entry name" value="DDE_Tnp_1_2"/>
    <property type="match status" value="1"/>
</dbReference>
<protein>
    <submittedName>
        <fullName evidence="2">Transposase DDE domain-containing protein</fullName>
    </submittedName>
</protein>
<accession>A0A239J3K3</accession>
<dbReference type="EMBL" id="FZOS01000030">
    <property type="protein sequence ID" value="SNT00389.1"/>
    <property type="molecule type" value="Genomic_DNA"/>
</dbReference>
<dbReference type="InterPro" id="IPR025668">
    <property type="entry name" value="Tnp_DDE_dom"/>
</dbReference>